<evidence type="ECO:0000256" key="1">
    <source>
        <dbReference type="SAM" id="Phobius"/>
    </source>
</evidence>
<name>A0A9P7S5E5_9AGAR</name>
<dbReference type="GeneID" id="66075461"/>
<proteinExistence type="predicted"/>
<accession>A0A9P7S5E5</accession>
<feature type="transmembrane region" description="Helical" evidence="1">
    <location>
        <begin position="207"/>
        <end position="225"/>
    </location>
</feature>
<keyword evidence="1" id="KW-1133">Transmembrane helix</keyword>
<protein>
    <submittedName>
        <fullName evidence="2">Uncharacterized protein</fullName>
    </submittedName>
</protein>
<dbReference type="Proteomes" id="UP001049176">
    <property type="component" value="Chromosome 3"/>
</dbReference>
<dbReference type="OrthoDB" id="2796521at2759"/>
<dbReference type="EMBL" id="CM032183">
    <property type="protein sequence ID" value="KAG7095667.1"/>
    <property type="molecule type" value="Genomic_DNA"/>
</dbReference>
<dbReference type="AlphaFoldDB" id="A0A9P7S5E5"/>
<organism evidence="2 3">
    <name type="scientific">Marasmius oreades</name>
    <name type="common">fairy-ring Marasmius</name>
    <dbReference type="NCBI Taxonomy" id="181124"/>
    <lineage>
        <taxon>Eukaryota</taxon>
        <taxon>Fungi</taxon>
        <taxon>Dikarya</taxon>
        <taxon>Basidiomycota</taxon>
        <taxon>Agaricomycotina</taxon>
        <taxon>Agaricomycetes</taxon>
        <taxon>Agaricomycetidae</taxon>
        <taxon>Agaricales</taxon>
        <taxon>Marasmiineae</taxon>
        <taxon>Marasmiaceae</taxon>
        <taxon>Marasmius</taxon>
    </lineage>
</organism>
<comment type="caution">
    <text evidence="2">The sequence shown here is derived from an EMBL/GenBank/DDBJ whole genome shotgun (WGS) entry which is preliminary data.</text>
</comment>
<reference evidence="2" key="1">
    <citation type="journal article" date="2021" name="Genome Biol. Evol.">
        <title>The assembled and annotated genome of the fairy-ring fungus Marasmius oreades.</title>
        <authorList>
            <person name="Hiltunen M."/>
            <person name="Ament-Velasquez S.L."/>
            <person name="Johannesson H."/>
        </authorList>
    </citation>
    <scope>NUCLEOTIDE SEQUENCE</scope>
    <source>
        <strain evidence="2">03SP1</strain>
    </source>
</reference>
<dbReference type="KEGG" id="more:E1B28_006385"/>
<sequence length="249" mass="29091">MSRLLEKVIWGFANHHAFLHHHSTHFYHGCFSDRLIIFYTLRWVTVKFYSHIYKIRQGSAPDMEGDVMLTKSGALDVRQVLNKWGLEECVAIDPMRWTPVYRTRENHLSPLAVQILSEISGCIMFVEPTASKSTTRKRALREATEMVAHSITAFFTLILMTILHLVVSFLARYTPFVHWSSEVKRAWRLEAASRAYFMNLYGRTMNITWGIVLFATATFWLYMTMEHIQLAPKQRAWNWARTGSFTLTH</sequence>
<feature type="transmembrane region" description="Helical" evidence="1">
    <location>
        <begin position="146"/>
        <end position="171"/>
    </location>
</feature>
<dbReference type="RefSeq" id="XP_043012137.1">
    <property type="nucleotide sequence ID" value="XM_043151044.1"/>
</dbReference>
<keyword evidence="1" id="KW-0812">Transmembrane</keyword>
<keyword evidence="3" id="KW-1185">Reference proteome</keyword>
<evidence type="ECO:0000313" key="3">
    <source>
        <dbReference type="Proteomes" id="UP001049176"/>
    </source>
</evidence>
<keyword evidence="1" id="KW-0472">Membrane</keyword>
<evidence type="ECO:0000313" key="2">
    <source>
        <dbReference type="EMBL" id="KAG7095667.1"/>
    </source>
</evidence>
<gene>
    <name evidence="2" type="ORF">E1B28_006385</name>
</gene>